<dbReference type="RefSeq" id="WP_073241878.1">
    <property type="nucleotide sequence ID" value="NZ_FQZX01000001.1"/>
</dbReference>
<gene>
    <name evidence="1" type="ORF">SAMN04488007_1041</name>
</gene>
<dbReference type="Proteomes" id="UP000184314">
    <property type="component" value="Unassembled WGS sequence"/>
</dbReference>
<protein>
    <submittedName>
        <fullName evidence="1">Uncharacterized protein</fullName>
    </submittedName>
</protein>
<reference evidence="2" key="1">
    <citation type="submission" date="2016-11" db="EMBL/GenBank/DDBJ databases">
        <authorList>
            <person name="Varghese N."/>
            <person name="Submissions S."/>
        </authorList>
    </citation>
    <scope>NUCLEOTIDE SEQUENCE [LARGE SCALE GENOMIC DNA]</scope>
    <source>
        <strain evidence="2">DSM 16478</strain>
    </source>
</reference>
<accession>A0A1M6L633</accession>
<dbReference type="STRING" id="228958.SAMN04488007_1041"/>
<sequence length="83" mass="9571">MSGQDLSELLQYSSPEWLYVVTWNNVLKQLIVPFRVAVMSPVGHLTIGQVVYVEEVKITLNLITVFIVEGNAYYYHHFDILID</sequence>
<dbReference type="OrthoDB" id="1366221at2"/>
<organism evidence="1 2">
    <name type="scientific">Maribacter aquivivus</name>
    <dbReference type="NCBI Taxonomy" id="228958"/>
    <lineage>
        <taxon>Bacteria</taxon>
        <taxon>Pseudomonadati</taxon>
        <taxon>Bacteroidota</taxon>
        <taxon>Flavobacteriia</taxon>
        <taxon>Flavobacteriales</taxon>
        <taxon>Flavobacteriaceae</taxon>
        <taxon>Maribacter</taxon>
    </lineage>
</organism>
<evidence type="ECO:0000313" key="2">
    <source>
        <dbReference type="Proteomes" id="UP000184314"/>
    </source>
</evidence>
<proteinExistence type="predicted"/>
<evidence type="ECO:0000313" key="1">
    <source>
        <dbReference type="EMBL" id="SHJ66665.1"/>
    </source>
</evidence>
<name>A0A1M6L633_9FLAO</name>
<keyword evidence="2" id="KW-1185">Reference proteome</keyword>
<dbReference type="AlphaFoldDB" id="A0A1M6L633"/>
<dbReference type="EMBL" id="FQZX01000001">
    <property type="protein sequence ID" value="SHJ66665.1"/>
    <property type="molecule type" value="Genomic_DNA"/>
</dbReference>